<evidence type="ECO:0000313" key="2">
    <source>
        <dbReference type="Proteomes" id="UP000494170"/>
    </source>
</evidence>
<organism evidence="1 2">
    <name type="scientific">Burkholderia lata (strain ATCC 17760 / DSM 23089 / LMG 22485 / NCIMB 9086 / R18194 / 383)</name>
    <dbReference type="NCBI Taxonomy" id="482957"/>
    <lineage>
        <taxon>Bacteria</taxon>
        <taxon>Pseudomonadati</taxon>
        <taxon>Pseudomonadota</taxon>
        <taxon>Betaproteobacteria</taxon>
        <taxon>Burkholderiales</taxon>
        <taxon>Burkholderiaceae</taxon>
        <taxon>Burkholderia</taxon>
        <taxon>Burkholderia cepacia complex</taxon>
    </lineage>
</organism>
<sequence>MANYLSGAAPDDLLQVAQALRVLVDGNLHRRFPGLIREGVTMGVIVGLIENAPAGSPLEQLKPEVKNLRSFNEFASLFHHDAQGKIPRRSVTDGELHPFAKQAMAFVHLGSMN</sequence>
<proteinExistence type="predicted"/>
<reference evidence="1 2" key="1">
    <citation type="submission" date="2019-09" db="EMBL/GenBank/DDBJ databases">
        <authorList>
            <person name="Depoorter E."/>
        </authorList>
    </citation>
    <scope>NUCLEOTIDE SEQUENCE [LARGE SCALE GENOMIC DNA]</scope>
    <source>
        <strain evidence="1">LMG 6863</strain>
    </source>
</reference>
<dbReference type="EMBL" id="CABVPY010000049">
    <property type="protein sequence ID" value="VWC18662.1"/>
    <property type="molecule type" value="Genomic_DNA"/>
</dbReference>
<dbReference type="Proteomes" id="UP000494170">
    <property type="component" value="Unassembled WGS sequence"/>
</dbReference>
<evidence type="ECO:0000313" key="1">
    <source>
        <dbReference type="EMBL" id="VWC18662.1"/>
    </source>
</evidence>
<gene>
    <name evidence="1" type="ORF">BLA6863_05742</name>
</gene>
<protein>
    <submittedName>
        <fullName evidence="1">Uncharacterized protein</fullName>
    </submittedName>
</protein>
<dbReference type="AlphaFoldDB" id="A0A6P2Q7R2"/>
<accession>A0A6P2Q7R2</accession>
<name>A0A6P2Q7R2_BURL3</name>
<dbReference type="RefSeq" id="WP_174943713.1">
    <property type="nucleotide sequence ID" value="NZ_CABVPY010000049.1"/>
</dbReference>